<dbReference type="RefSeq" id="WP_273381221.1">
    <property type="nucleotide sequence ID" value="NZ_PIUK01000260.1"/>
</dbReference>
<feature type="compositionally biased region" description="Basic and acidic residues" evidence="3">
    <location>
        <begin position="83"/>
        <end position="94"/>
    </location>
</feature>
<accession>A0A953LI10</accession>
<dbReference type="GO" id="GO:0004252">
    <property type="term" value="F:serine-type endopeptidase activity"/>
    <property type="evidence" value="ECO:0007669"/>
    <property type="project" value="InterPro"/>
</dbReference>
<sequence length="331" mass="34588">MYDDKFNDPFGRRPEGNPEEPVDQDRTAASEQPARAEEPMTPVEPVAGGASAEQAESRPELELPEIPETPAVTASPPVLYDPPRFEPRPKEKKGGWGRGWRLAAGAVALVVLSAAVGSGSTYYLLKEHLASQPANYQQPAAPGGSGALQPVAQTVAEVGASVIPEIYNRVAPAVVSVYVESYRGFYRSSGTGSGFVVDPAGYILTNYHVVDGAQRITVQFIDGETMTARVVGKDSTSDLAVLKVDPGDRQLVAATLGDSDRVQVGELAIAIGNPYGHAFTVTAGIVSAIGREIVEPTTSIPGAIQTDAAINPGNSGGPLLNSRGEVIGVNT</sequence>
<keyword evidence="4" id="KW-1133">Transmembrane helix</keyword>
<feature type="transmembrane region" description="Helical" evidence="4">
    <location>
        <begin position="102"/>
        <end position="125"/>
    </location>
</feature>
<evidence type="ECO:0000256" key="3">
    <source>
        <dbReference type="SAM" id="MobiDB-lite"/>
    </source>
</evidence>
<feature type="region of interest" description="Disordered" evidence="3">
    <location>
        <begin position="1"/>
        <end position="96"/>
    </location>
</feature>
<keyword evidence="1" id="KW-0645">Protease</keyword>
<evidence type="ECO:0000256" key="2">
    <source>
        <dbReference type="ARBA" id="ARBA00022801"/>
    </source>
</evidence>
<dbReference type="SUPFAM" id="SSF50494">
    <property type="entry name" value="Trypsin-like serine proteases"/>
    <property type="match status" value="1"/>
</dbReference>
<dbReference type="Proteomes" id="UP000732377">
    <property type="component" value="Unassembled WGS sequence"/>
</dbReference>
<keyword evidence="2" id="KW-0378">Hydrolase</keyword>
<dbReference type="InterPro" id="IPR009003">
    <property type="entry name" value="Peptidase_S1_PA"/>
</dbReference>
<comment type="caution">
    <text evidence="5">The sequence shown here is derived from an EMBL/GenBank/DDBJ whole genome shotgun (WGS) entry which is preliminary data.</text>
</comment>
<name>A0A953LI10_SYMTR</name>
<dbReference type="GO" id="GO:0006508">
    <property type="term" value="P:proteolysis"/>
    <property type="evidence" value="ECO:0007669"/>
    <property type="project" value="UniProtKB-KW"/>
</dbReference>
<dbReference type="Gene3D" id="2.40.10.120">
    <property type="match status" value="1"/>
</dbReference>
<dbReference type="AlphaFoldDB" id="A0A953LI10"/>
<evidence type="ECO:0008006" key="7">
    <source>
        <dbReference type="Google" id="ProtNLM"/>
    </source>
</evidence>
<gene>
    <name evidence="5" type="ORF">CWE10_16910</name>
</gene>
<feature type="non-terminal residue" evidence="5">
    <location>
        <position position="331"/>
    </location>
</feature>
<proteinExistence type="predicted"/>
<dbReference type="PANTHER" id="PTHR43343:SF3">
    <property type="entry name" value="PROTEASE DO-LIKE 8, CHLOROPLASTIC"/>
    <property type="match status" value="1"/>
</dbReference>
<reference evidence="5" key="1">
    <citation type="submission" date="2017-11" db="EMBL/GenBank/DDBJ databases">
        <title>Three new genomes from thermophilic consortium.</title>
        <authorList>
            <person name="Quaggio R."/>
            <person name="Amgarten D."/>
            <person name="Setubal J.C."/>
        </authorList>
    </citation>
    <scope>NUCLEOTIDE SEQUENCE</scope>
    <source>
        <strain evidence="5">ZCTH01-B2</strain>
    </source>
</reference>
<dbReference type="InterPro" id="IPR001940">
    <property type="entry name" value="Peptidase_S1C"/>
</dbReference>
<organism evidence="5 6">
    <name type="scientific">Symbiobacterium thermophilum</name>
    <dbReference type="NCBI Taxonomy" id="2734"/>
    <lineage>
        <taxon>Bacteria</taxon>
        <taxon>Bacillati</taxon>
        <taxon>Bacillota</taxon>
        <taxon>Clostridia</taxon>
        <taxon>Eubacteriales</taxon>
        <taxon>Symbiobacteriaceae</taxon>
        <taxon>Symbiobacterium</taxon>
    </lineage>
</organism>
<dbReference type="PANTHER" id="PTHR43343">
    <property type="entry name" value="PEPTIDASE S12"/>
    <property type="match status" value="1"/>
</dbReference>
<dbReference type="Pfam" id="PF13365">
    <property type="entry name" value="Trypsin_2"/>
    <property type="match status" value="1"/>
</dbReference>
<evidence type="ECO:0000313" key="5">
    <source>
        <dbReference type="EMBL" id="MBY6277838.1"/>
    </source>
</evidence>
<evidence type="ECO:0000256" key="1">
    <source>
        <dbReference type="ARBA" id="ARBA00022670"/>
    </source>
</evidence>
<evidence type="ECO:0000256" key="4">
    <source>
        <dbReference type="SAM" id="Phobius"/>
    </source>
</evidence>
<keyword evidence="4" id="KW-0812">Transmembrane</keyword>
<feature type="compositionally biased region" description="Basic and acidic residues" evidence="3">
    <location>
        <begin position="1"/>
        <end position="16"/>
    </location>
</feature>
<dbReference type="EMBL" id="PIUK01000260">
    <property type="protein sequence ID" value="MBY6277838.1"/>
    <property type="molecule type" value="Genomic_DNA"/>
</dbReference>
<keyword evidence="4" id="KW-0472">Membrane</keyword>
<dbReference type="PRINTS" id="PR00834">
    <property type="entry name" value="PROTEASES2C"/>
</dbReference>
<feature type="compositionally biased region" description="Basic and acidic residues" evidence="3">
    <location>
        <begin position="23"/>
        <end position="38"/>
    </location>
</feature>
<dbReference type="InterPro" id="IPR051201">
    <property type="entry name" value="Chloro_Bact_Ser_Proteases"/>
</dbReference>
<evidence type="ECO:0000313" key="6">
    <source>
        <dbReference type="Proteomes" id="UP000732377"/>
    </source>
</evidence>
<protein>
    <recommendedName>
        <fullName evidence="7">Serine protease</fullName>
    </recommendedName>
</protein>